<keyword evidence="8 11" id="KW-1133">Transmembrane helix</keyword>
<dbReference type="Pfam" id="PF03219">
    <property type="entry name" value="TLC"/>
    <property type="match status" value="1"/>
</dbReference>
<feature type="transmembrane region" description="Helical" evidence="11">
    <location>
        <begin position="350"/>
        <end position="372"/>
    </location>
</feature>
<dbReference type="KEGG" id="ptc:phytr_3560"/>
<reference evidence="12 13" key="1">
    <citation type="submission" date="2018-03" db="EMBL/GenBank/DDBJ databases">
        <title>A gene transfer event suggests a long-term partnership between eustigmatophyte algae and a novel lineage of endosymbiotic bacteria.</title>
        <authorList>
            <person name="Yurchenko T."/>
            <person name="Sevcikova T."/>
            <person name="Pribyl P."/>
            <person name="El Karkouri K."/>
            <person name="Klimes V."/>
            <person name="Amaral R."/>
            <person name="Zbrankova V."/>
            <person name="Kim E."/>
            <person name="Raoult D."/>
            <person name="Santos L.M.A."/>
            <person name="Elias M."/>
        </authorList>
    </citation>
    <scope>NUCLEOTIDE SEQUENCE [LARGE SCALE GENOMIC DNA]</scope>
    <source>
        <strain evidence="12">CCALA 838</strain>
    </source>
</reference>
<feature type="transmembrane region" description="Helical" evidence="11">
    <location>
        <begin position="281"/>
        <end position="298"/>
    </location>
</feature>
<comment type="function">
    <text evidence="10 11">Provides the rickettsial cell with host ATP in exchange for rickettsial ADP. This is an obligate exchange system. This energy acquiring activity is an important component of rickettsial parasitism.</text>
</comment>
<feature type="transmembrane region" description="Helical" evidence="11">
    <location>
        <begin position="21"/>
        <end position="38"/>
    </location>
</feature>
<dbReference type="PANTHER" id="PTHR31187">
    <property type="match status" value="1"/>
</dbReference>
<feature type="transmembrane region" description="Helical" evidence="11">
    <location>
        <begin position="90"/>
        <end position="109"/>
    </location>
</feature>
<dbReference type="AlphaFoldDB" id="A0A2P1P7R0"/>
<proteinExistence type="inferred from homology"/>
<evidence type="ECO:0000256" key="5">
    <source>
        <dbReference type="ARBA" id="ARBA00022692"/>
    </source>
</evidence>
<dbReference type="OrthoDB" id="19786at2"/>
<keyword evidence="9 11" id="KW-0472">Membrane</keyword>
<keyword evidence="3 11" id="KW-0813">Transport</keyword>
<feature type="transmembrane region" description="Helical" evidence="11">
    <location>
        <begin position="318"/>
        <end position="338"/>
    </location>
</feature>
<dbReference type="GO" id="GO:0005886">
    <property type="term" value="C:plasma membrane"/>
    <property type="evidence" value="ECO:0007669"/>
    <property type="project" value="UniProtKB-SubCell"/>
</dbReference>
<comment type="subcellular location">
    <subcellularLocation>
        <location evidence="1">Cell membrane</location>
        <topology evidence="1">Multi-pass membrane protein</topology>
    </subcellularLocation>
    <subcellularLocation>
        <location evidence="11">Membrane</location>
        <topology evidence="11">Multi-pass membrane protein</topology>
    </subcellularLocation>
</comment>
<keyword evidence="7 11" id="KW-0067">ATP-binding</keyword>
<evidence type="ECO:0000256" key="4">
    <source>
        <dbReference type="ARBA" id="ARBA00022475"/>
    </source>
</evidence>
<dbReference type="NCBIfam" id="TIGR00769">
    <property type="entry name" value="AAA"/>
    <property type="match status" value="1"/>
</dbReference>
<comment type="similarity">
    <text evidence="2 11">Belongs to the ADP/ATP translocase tlc family.</text>
</comment>
<evidence type="ECO:0000256" key="1">
    <source>
        <dbReference type="ARBA" id="ARBA00004651"/>
    </source>
</evidence>
<evidence type="ECO:0000256" key="10">
    <source>
        <dbReference type="ARBA" id="ARBA00024792"/>
    </source>
</evidence>
<dbReference type="PANTHER" id="PTHR31187:SF1">
    <property type="entry name" value="ADP,ATP CARRIER PROTEIN 1"/>
    <property type="match status" value="1"/>
</dbReference>
<feature type="transmembrane region" description="Helical" evidence="11">
    <location>
        <begin position="458"/>
        <end position="475"/>
    </location>
</feature>
<keyword evidence="6 11" id="KW-0547">Nucleotide-binding</keyword>
<gene>
    <name evidence="12" type="ORF">phytr_3560</name>
</gene>
<evidence type="ECO:0000256" key="7">
    <source>
        <dbReference type="ARBA" id="ARBA00022840"/>
    </source>
</evidence>
<keyword evidence="4" id="KW-1003">Cell membrane</keyword>
<dbReference type="EMBL" id="CP027845">
    <property type="protein sequence ID" value="AVP87308.1"/>
    <property type="molecule type" value="Genomic_DNA"/>
</dbReference>
<dbReference type="GO" id="GO:0005524">
    <property type="term" value="F:ATP binding"/>
    <property type="evidence" value="ECO:0007669"/>
    <property type="project" value="UniProtKB-KW"/>
</dbReference>
<evidence type="ECO:0000256" key="11">
    <source>
        <dbReference type="RuleBase" id="RU363121"/>
    </source>
</evidence>
<evidence type="ECO:0000313" key="13">
    <source>
        <dbReference type="Proteomes" id="UP000241762"/>
    </source>
</evidence>
<name>A0A2P1P7R0_9RICK</name>
<dbReference type="GO" id="GO:0005471">
    <property type="term" value="F:ATP:ADP antiporter activity"/>
    <property type="evidence" value="ECO:0007669"/>
    <property type="project" value="InterPro"/>
</dbReference>
<keyword evidence="13" id="KW-1185">Reference proteome</keyword>
<protein>
    <recommendedName>
        <fullName evidence="11">ADP,ATP carrier protein</fullName>
    </recommendedName>
</protein>
<feature type="transmembrane region" description="Helical" evidence="11">
    <location>
        <begin position="58"/>
        <end position="78"/>
    </location>
</feature>
<dbReference type="RefSeq" id="WP_106874176.1">
    <property type="nucleotide sequence ID" value="NZ_CP027845.1"/>
</dbReference>
<feature type="transmembrane region" description="Helical" evidence="11">
    <location>
        <begin position="142"/>
        <end position="167"/>
    </location>
</feature>
<evidence type="ECO:0000256" key="8">
    <source>
        <dbReference type="ARBA" id="ARBA00022989"/>
    </source>
</evidence>
<sequence length="493" mass="56306">MITKTFSFVRKFFFPVKTTEISLLIKLGVLLFCVLFNFSSLRALKDSLVIPLIGAEAIGFLKLWLVLPTALLFTLTYFKLSNQFNLHALFNIFAGFFVTFFLCFAFFIYPNQDLYHLSDQSAYQLIQQLPYLKWFIKLRAKWSYVFVYIFAEIWGAMIINLMFWQLANSIFKTSQAKRLYPMLTLMGSIGLICAGQTLIFCGKAENLSSLSFLSATENYTEISIKMLVMLVAFSGIVAMGLFSHIYSYCMSHHISYNFTPQAPKSSLNIQESVKLIFHSKYILYIFILVVAYGMSINILEGPWKAKLGKMYNTPNSYIQFMGNFNTWMGISSVVVNLISSSILRFLGWTISAYLTPIIIGTTGTIFFTFIVFEKYLALSFDTTFMAIMVGATQNILSKSSKYSLFDATKEMAYIPLSPELKTKGKATVEILGTKIGKSLVSMIHFVAFTIPGISFENIYPFLMMIFLFIIIIWLIDVRKINQQYKALINEKSR</sequence>
<evidence type="ECO:0000256" key="3">
    <source>
        <dbReference type="ARBA" id="ARBA00022448"/>
    </source>
</evidence>
<keyword evidence="5 11" id="KW-0812">Transmembrane</keyword>
<dbReference type="Proteomes" id="UP000241762">
    <property type="component" value="Chromosome"/>
</dbReference>
<accession>A0A2P1P7R0</accession>
<evidence type="ECO:0000256" key="9">
    <source>
        <dbReference type="ARBA" id="ARBA00023136"/>
    </source>
</evidence>
<feature type="transmembrane region" description="Helical" evidence="11">
    <location>
        <begin position="222"/>
        <end position="242"/>
    </location>
</feature>
<evidence type="ECO:0000256" key="6">
    <source>
        <dbReference type="ARBA" id="ARBA00022741"/>
    </source>
</evidence>
<evidence type="ECO:0000313" key="12">
    <source>
        <dbReference type="EMBL" id="AVP87308.1"/>
    </source>
</evidence>
<evidence type="ECO:0000256" key="2">
    <source>
        <dbReference type="ARBA" id="ARBA00007127"/>
    </source>
</evidence>
<organism evidence="12 13">
    <name type="scientific">Candidatus Phycorickettsia trachydisci</name>
    <dbReference type="NCBI Taxonomy" id="2115978"/>
    <lineage>
        <taxon>Bacteria</taxon>
        <taxon>Pseudomonadati</taxon>
        <taxon>Pseudomonadota</taxon>
        <taxon>Alphaproteobacteria</taxon>
        <taxon>Rickettsiales</taxon>
        <taxon>Rickettsiaceae</taxon>
        <taxon>Candidatus Phycorickettsia</taxon>
    </lineage>
</organism>
<feature type="transmembrane region" description="Helical" evidence="11">
    <location>
        <begin position="179"/>
        <end position="202"/>
    </location>
</feature>
<dbReference type="InterPro" id="IPR004667">
    <property type="entry name" value="ADP_ATP_car_bac_type"/>
</dbReference>